<evidence type="ECO:0000256" key="3">
    <source>
        <dbReference type="ARBA" id="ARBA00022781"/>
    </source>
</evidence>
<comment type="caution">
    <text evidence="8">The sequence shown here is derived from an EMBL/GenBank/DDBJ whole genome shotgun (WGS) entry which is preliminary data.</text>
</comment>
<keyword evidence="2 7" id="KW-0813">Transport</keyword>
<evidence type="ECO:0000256" key="4">
    <source>
        <dbReference type="ARBA" id="ARBA00023065"/>
    </source>
</evidence>
<comment type="subcellular location">
    <subcellularLocation>
        <location evidence="7">Cell membrane</location>
        <topology evidence="7">Peripheral membrane protein</topology>
    </subcellularLocation>
    <subcellularLocation>
        <location evidence="1">Membrane</location>
    </subcellularLocation>
</comment>
<evidence type="ECO:0000256" key="1">
    <source>
        <dbReference type="ARBA" id="ARBA00004370"/>
    </source>
</evidence>
<organism evidence="8 9">
    <name type="scientific">Candidatus Nomurabacteria bacterium GW2011_GWA1_37_20</name>
    <dbReference type="NCBI Taxonomy" id="1618729"/>
    <lineage>
        <taxon>Bacteria</taxon>
        <taxon>Candidatus Nomuraibacteriota</taxon>
    </lineage>
</organism>
<dbReference type="GO" id="GO:0005886">
    <property type="term" value="C:plasma membrane"/>
    <property type="evidence" value="ECO:0007669"/>
    <property type="project" value="UniProtKB-SubCell"/>
</dbReference>
<dbReference type="GO" id="GO:0045259">
    <property type="term" value="C:proton-transporting ATP synthase complex"/>
    <property type="evidence" value="ECO:0007669"/>
    <property type="project" value="UniProtKB-KW"/>
</dbReference>
<dbReference type="Proteomes" id="UP000034701">
    <property type="component" value="Unassembled WGS sequence"/>
</dbReference>
<dbReference type="EMBL" id="LBTA01000008">
    <property type="protein sequence ID" value="KKQ33713.1"/>
    <property type="molecule type" value="Genomic_DNA"/>
</dbReference>
<comment type="similarity">
    <text evidence="7">Belongs to the ATPase delta chain family.</text>
</comment>
<protein>
    <recommendedName>
        <fullName evidence="7">ATP synthase subunit delta</fullName>
    </recommendedName>
    <alternativeName>
        <fullName evidence="7">ATP synthase F(1) sector subunit delta</fullName>
    </alternativeName>
    <alternativeName>
        <fullName evidence="7">F-type ATPase subunit delta</fullName>
        <shortName evidence="7">F-ATPase subunit delta</shortName>
    </alternativeName>
</protein>
<evidence type="ECO:0000256" key="5">
    <source>
        <dbReference type="ARBA" id="ARBA00023136"/>
    </source>
</evidence>
<dbReference type="AlphaFoldDB" id="A0A0G0GRM1"/>
<reference evidence="8 9" key="1">
    <citation type="journal article" date="2015" name="Nature">
        <title>rRNA introns, odd ribosomes, and small enigmatic genomes across a large radiation of phyla.</title>
        <authorList>
            <person name="Brown C.T."/>
            <person name="Hug L.A."/>
            <person name="Thomas B.C."/>
            <person name="Sharon I."/>
            <person name="Castelle C.J."/>
            <person name="Singh A."/>
            <person name="Wilkins M.J."/>
            <person name="Williams K.H."/>
            <person name="Banfield J.F."/>
        </authorList>
    </citation>
    <scope>NUCLEOTIDE SEQUENCE [LARGE SCALE GENOMIC DNA]</scope>
</reference>
<dbReference type="HAMAP" id="MF_01416">
    <property type="entry name" value="ATP_synth_delta_bact"/>
    <property type="match status" value="1"/>
</dbReference>
<comment type="function">
    <text evidence="7">F(1)F(0) ATP synthase produces ATP from ADP in the presence of a proton or sodium gradient. F-type ATPases consist of two structural domains, F(1) containing the extramembraneous catalytic core and F(0) containing the membrane proton channel, linked together by a central stalk and a peripheral stalk. During catalysis, ATP synthesis in the catalytic domain of F(1) is coupled via a rotary mechanism of the central stalk subunits to proton translocation.</text>
</comment>
<proteinExistence type="inferred from homology"/>
<evidence type="ECO:0000313" key="9">
    <source>
        <dbReference type="Proteomes" id="UP000034701"/>
    </source>
</evidence>
<accession>A0A0G0GRM1</accession>
<evidence type="ECO:0000256" key="6">
    <source>
        <dbReference type="ARBA" id="ARBA00023310"/>
    </source>
</evidence>
<keyword evidence="7" id="KW-0139">CF(1)</keyword>
<keyword evidence="4 7" id="KW-0406">Ion transport</keyword>
<comment type="function">
    <text evidence="7">This protein is part of the stalk that links CF(0) to CF(1). It either transmits conformational changes from CF(0) to CF(1) or is implicated in proton conduction.</text>
</comment>
<evidence type="ECO:0000313" key="8">
    <source>
        <dbReference type="EMBL" id="KKQ33713.1"/>
    </source>
</evidence>
<dbReference type="PANTHER" id="PTHR11910">
    <property type="entry name" value="ATP SYNTHASE DELTA CHAIN"/>
    <property type="match status" value="1"/>
</dbReference>
<gene>
    <name evidence="7" type="primary">atpH</name>
    <name evidence="8" type="ORF">US45_C0008G0008</name>
</gene>
<dbReference type="GO" id="GO:0046933">
    <property type="term" value="F:proton-transporting ATP synthase activity, rotational mechanism"/>
    <property type="evidence" value="ECO:0007669"/>
    <property type="project" value="UniProtKB-UniRule"/>
</dbReference>
<name>A0A0G0GRM1_9BACT</name>
<keyword evidence="5 7" id="KW-0472">Membrane</keyword>
<evidence type="ECO:0000256" key="7">
    <source>
        <dbReference type="HAMAP-Rule" id="MF_01416"/>
    </source>
</evidence>
<keyword evidence="6 7" id="KW-0066">ATP synthesis</keyword>
<keyword evidence="7" id="KW-1003">Cell membrane</keyword>
<sequence>MSKIFPKNVAEAIYEATEGKSGTLLALTLHRGARMLHDKRILGKSNEILKALQNIFDKKTGTVRVKITTAKNMESRERKKIENEIKEKYKAPIVISEFFEKEELLGGMRIEVGDEVLDTSYRSKLQKLENFLRQEK</sequence>
<keyword evidence="3 7" id="KW-0375">Hydrogen ion transport</keyword>
<evidence type="ECO:0000256" key="2">
    <source>
        <dbReference type="ARBA" id="ARBA00022448"/>
    </source>
</evidence>
<dbReference type="InterPro" id="IPR000711">
    <property type="entry name" value="ATPase_OSCP/dsu"/>
</dbReference>
<dbReference type="Pfam" id="PF00213">
    <property type="entry name" value="OSCP"/>
    <property type="match status" value="1"/>
</dbReference>